<dbReference type="Pfam" id="PF07751">
    <property type="entry name" value="Abi_2"/>
    <property type="match status" value="1"/>
</dbReference>
<dbReference type="EMBL" id="JACJKU010000122">
    <property type="protein sequence ID" value="MBM6941360.1"/>
    <property type="molecule type" value="Genomic_DNA"/>
</dbReference>
<proteinExistence type="predicted"/>
<gene>
    <name evidence="1" type="ORF">H5975_07850</name>
</gene>
<keyword evidence="2" id="KW-1185">Reference proteome</keyword>
<accession>A0ABS2H289</accession>
<evidence type="ECO:0000313" key="1">
    <source>
        <dbReference type="EMBL" id="MBM6941360.1"/>
    </source>
</evidence>
<name>A0ABS2H289_9LACO</name>
<reference evidence="1 2" key="1">
    <citation type="journal article" date="2021" name="Sci. Rep.">
        <title>The distribution of antibiotic resistance genes in chicken gut microbiota commensals.</title>
        <authorList>
            <person name="Juricova H."/>
            <person name="Matiasovicova J."/>
            <person name="Kubasova T."/>
            <person name="Cejkova D."/>
            <person name="Rychlik I."/>
        </authorList>
    </citation>
    <scope>NUCLEOTIDE SEQUENCE [LARGE SCALE GENOMIC DNA]</scope>
    <source>
        <strain evidence="1 2">An574</strain>
    </source>
</reference>
<sequence>MENSDKPFRSIDQQINKLKKQRGLLFQDEQWASHLLLSYGYYEIINGYKYHFMKDKTNDDAGFIKGTTFEQVYQLFNFDRFLRSQVMSALETFELSLRQSIAYTISKSISDKQEEYLSRRCYRTGRRQYIHSAHRELYPIDHLLNILNRITHANSEPFRHYREDHGNVPPWIIVKKLNFGSLIWWFRLLKSNEKNLVVARMLGQDVNLIKQTPAFKSAVSNLLSLYLDYRNTAAHGGRIYNHFSNDHELIYNALLHGIIGVTNEDYRQGKGHSHLGVVLKSLQLFDNKDPYSELKIGINVYLKNYLKLYPQDKEYLLNTMELNDDDIDLD</sequence>
<protein>
    <submittedName>
        <fullName evidence="1">Abi family protein</fullName>
    </submittedName>
</protein>
<organism evidence="1 2">
    <name type="scientific">Limosilactobacillus coleohominis</name>
    <dbReference type="NCBI Taxonomy" id="181675"/>
    <lineage>
        <taxon>Bacteria</taxon>
        <taxon>Bacillati</taxon>
        <taxon>Bacillota</taxon>
        <taxon>Bacilli</taxon>
        <taxon>Lactobacillales</taxon>
        <taxon>Lactobacillaceae</taxon>
        <taxon>Limosilactobacillus</taxon>
    </lineage>
</organism>
<dbReference type="Proteomes" id="UP000785625">
    <property type="component" value="Unassembled WGS sequence"/>
</dbReference>
<dbReference type="InterPro" id="IPR011664">
    <property type="entry name" value="Abi_system_AbiD/AbiF-like"/>
</dbReference>
<comment type="caution">
    <text evidence="1">The sequence shown here is derived from an EMBL/GenBank/DDBJ whole genome shotgun (WGS) entry which is preliminary data.</text>
</comment>
<evidence type="ECO:0000313" key="2">
    <source>
        <dbReference type="Proteomes" id="UP000785625"/>
    </source>
</evidence>